<evidence type="ECO:0008006" key="3">
    <source>
        <dbReference type="Google" id="ProtNLM"/>
    </source>
</evidence>
<reference evidence="1 2" key="1">
    <citation type="submission" date="2016-11" db="EMBL/GenBank/DDBJ databases">
        <authorList>
            <person name="Jaros S."/>
            <person name="Januszkiewicz K."/>
            <person name="Wedrychowicz H."/>
        </authorList>
    </citation>
    <scope>NUCLEOTIDE SEQUENCE [LARGE SCALE GENOMIC DNA]</scope>
    <source>
        <strain evidence="1 2">HD4</strain>
    </source>
</reference>
<dbReference type="RefSeq" id="WP_073088072.1">
    <property type="nucleotide sequence ID" value="NZ_FRBC01000002.1"/>
</dbReference>
<accession>A0A1M6RLI3</accession>
<organism evidence="1 2">
    <name type="scientific">Selenomonas ruminantium</name>
    <dbReference type="NCBI Taxonomy" id="971"/>
    <lineage>
        <taxon>Bacteria</taxon>
        <taxon>Bacillati</taxon>
        <taxon>Bacillota</taxon>
        <taxon>Negativicutes</taxon>
        <taxon>Selenomonadales</taxon>
        <taxon>Selenomonadaceae</taxon>
        <taxon>Selenomonas</taxon>
    </lineage>
</organism>
<dbReference type="Pfam" id="PF12668">
    <property type="entry name" value="DUF3791"/>
    <property type="match status" value="1"/>
</dbReference>
<dbReference type="AlphaFoldDB" id="A0A1M6RLI3"/>
<gene>
    <name evidence="1" type="ORF">SAMN05216582_102135</name>
</gene>
<sequence length="69" mass="8315">MTEEMKFFMYLLEYYADHKKRKTGEVLAEWDSKGITKRIYDNYWLYHTEAIENAFADIDSLLKTGKPAW</sequence>
<dbReference type="InterPro" id="IPR024269">
    <property type="entry name" value="DUF3791"/>
</dbReference>
<dbReference type="Proteomes" id="UP000184263">
    <property type="component" value="Unassembled WGS sequence"/>
</dbReference>
<dbReference type="OrthoDB" id="7068343at2"/>
<dbReference type="EMBL" id="FRBC01000002">
    <property type="protein sequence ID" value="SHK33218.1"/>
    <property type="molecule type" value="Genomic_DNA"/>
</dbReference>
<protein>
    <recommendedName>
        <fullName evidence="3">DUF3791 domain-containing protein</fullName>
    </recommendedName>
</protein>
<evidence type="ECO:0000313" key="1">
    <source>
        <dbReference type="EMBL" id="SHK33218.1"/>
    </source>
</evidence>
<name>A0A1M6RLI3_SELRU</name>
<proteinExistence type="predicted"/>
<evidence type="ECO:0000313" key="2">
    <source>
        <dbReference type="Proteomes" id="UP000184263"/>
    </source>
</evidence>